<dbReference type="Gene3D" id="3.30.420.10">
    <property type="entry name" value="Ribonuclease H-like superfamily/Ribonuclease H"/>
    <property type="match status" value="1"/>
</dbReference>
<dbReference type="Pfam" id="PF01351">
    <property type="entry name" value="RNase_HII"/>
    <property type="match status" value="1"/>
</dbReference>
<keyword evidence="12" id="KW-0464">Manganese</keyword>
<dbReference type="EMBL" id="LR796294">
    <property type="protein sequence ID" value="CAB4135221.1"/>
    <property type="molecule type" value="Genomic_DNA"/>
</dbReference>
<keyword evidence="11" id="KW-0378">Hydrolase</keyword>
<reference evidence="15" key="1">
    <citation type="submission" date="2020-04" db="EMBL/GenBank/DDBJ databases">
        <authorList>
            <person name="Chiriac C."/>
            <person name="Salcher M."/>
            <person name="Ghai R."/>
            <person name="Kavagutti S V."/>
        </authorList>
    </citation>
    <scope>NUCLEOTIDE SEQUENCE</scope>
</reference>
<evidence type="ECO:0000256" key="5">
    <source>
        <dbReference type="ARBA" id="ARBA00012180"/>
    </source>
</evidence>
<dbReference type="InterPro" id="IPR022898">
    <property type="entry name" value="RNase_HII"/>
</dbReference>
<dbReference type="GO" id="GO:0046872">
    <property type="term" value="F:metal ion binding"/>
    <property type="evidence" value="ECO:0007669"/>
    <property type="project" value="UniProtKB-KW"/>
</dbReference>
<organism evidence="15">
    <name type="scientific">uncultured Caudovirales phage</name>
    <dbReference type="NCBI Taxonomy" id="2100421"/>
    <lineage>
        <taxon>Viruses</taxon>
        <taxon>Duplodnaviria</taxon>
        <taxon>Heunggongvirae</taxon>
        <taxon>Uroviricota</taxon>
        <taxon>Caudoviricetes</taxon>
        <taxon>Peduoviridae</taxon>
        <taxon>Maltschvirus</taxon>
        <taxon>Maltschvirus maltsch</taxon>
    </lineage>
</organism>
<name>A0A6J5LM00_9CAUD</name>
<evidence type="ECO:0000256" key="6">
    <source>
        <dbReference type="ARBA" id="ARBA00019179"/>
    </source>
</evidence>
<comment type="subcellular location">
    <subcellularLocation>
        <location evidence="3">Cytoplasm</location>
    </subcellularLocation>
</comment>
<dbReference type="GO" id="GO:0006298">
    <property type="term" value="P:mismatch repair"/>
    <property type="evidence" value="ECO:0007669"/>
    <property type="project" value="TreeGrafter"/>
</dbReference>
<evidence type="ECO:0000313" key="15">
    <source>
        <dbReference type="EMBL" id="CAB4135221.1"/>
    </source>
</evidence>
<dbReference type="InterPro" id="IPR024567">
    <property type="entry name" value="RNase_HII/HIII_dom"/>
</dbReference>
<dbReference type="GO" id="GO:0004523">
    <property type="term" value="F:RNA-DNA hybrid ribonuclease activity"/>
    <property type="evidence" value="ECO:0007669"/>
    <property type="project" value="UniProtKB-EC"/>
</dbReference>
<dbReference type="GO" id="GO:0043137">
    <property type="term" value="P:DNA replication, removal of RNA primer"/>
    <property type="evidence" value="ECO:0007669"/>
    <property type="project" value="TreeGrafter"/>
</dbReference>
<dbReference type="GO" id="GO:0032299">
    <property type="term" value="C:ribonuclease H2 complex"/>
    <property type="evidence" value="ECO:0007669"/>
    <property type="project" value="TreeGrafter"/>
</dbReference>
<evidence type="ECO:0000256" key="1">
    <source>
        <dbReference type="ARBA" id="ARBA00000077"/>
    </source>
</evidence>
<evidence type="ECO:0000313" key="14">
    <source>
        <dbReference type="EMBL" id="CAB4131351.1"/>
    </source>
</evidence>
<keyword evidence="8" id="KW-0540">Nuclease</keyword>
<evidence type="ECO:0000256" key="3">
    <source>
        <dbReference type="ARBA" id="ARBA00004496"/>
    </source>
</evidence>
<comment type="catalytic activity">
    <reaction evidence="1">
        <text>Endonucleolytic cleavage to 5'-phosphomonoester.</text>
        <dbReference type="EC" id="3.1.26.4"/>
    </reaction>
</comment>
<sequence length="198" mass="22024">MEQIGIDEAGVGTLAGPLIVAVVVLPMGSSLPGVKDSKKMTDATREASIDAIYAVAEDSFISYAEVHAIDQYGVWSVWDRLCYELVTYAQCRFPDRKVLVDGVRKVPGAHNTVSVVHGDSKHLCISAASILAKYGQCLHMDVLHKVYPMYGFDRHRGYASAEHIEAIKQYGAIANVHRKKYVETLASNKRFKLKWRKQ</sequence>
<protein>
    <recommendedName>
        <fullName evidence="6">Ribonuclease HII</fullName>
        <ecNumber evidence="5">3.1.26.4</ecNumber>
    </recommendedName>
</protein>
<comment type="function">
    <text evidence="2">Endonuclease that specifically degrades the RNA of RNA-DNA hybrids.</text>
</comment>
<evidence type="ECO:0000256" key="10">
    <source>
        <dbReference type="ARBA" id="ARBA00022759"/>
    </source>
</evidence>
<dbReference type="PANTHER" id="PTHR10954:SF23">
    <property type="entry name" value="RIBONUCLEASE"/>
    <property type="match status" value="1"/>
</dbReference>
<evidence type="ECO:0000256" key="11">
    <source>
        <dbReference type="ARBA" id="ARBA00022801"/>
    </source>
</evidence>
<dbReference type="GO" id="GO:0003723">
    <property type="term" value="F:RNA binding"/>
    <property type="evidence" value="ECO:0007669"/>
    <property type="project" value="InterPro"/>
</dbReference>
<comment type="similarity">
    <text evidence="4">Belongs to the RNase HII family.</text>
</comment>
<keyword evidence="9" id="KW-0479">Metal-binding</keyword>
<evidence type="ECO:0000256" key="9">
    <source>
        <dbReference type="ARBA" id="ARBA00022723"/>
    </source>
</evidence>
<keyword evidence="7" id="KW-0963">Cytoplasm</keyword>
<dbReference type="PANTHER" id="PTHR10954">
    <property type="entry name" value="RIBONUCLEASE H2 SUBUNIT A"/>
    <property type="match status" value="1"/>
</dbReference>
<dbReference type="EC" id="3.1.26.4" evidence="5"/>
<evidence type="ECO:0000256" key="7">
    <source>
        <dbReference type="ARBA" id="ARBA00022490"/>
    </source>
</evidence>
<gene>
    <name evidence="14" type="ORF">UFOVP127_71</name>
    <name evidence="15" type="ORF">UFOVP276_177</name>
</gene>
<keyword evidence="10" id="KW-0255">Endonuclease</keyword>
<dbReference type="PROSITE" id="PS51975">
    <property type="entry name" value="RNASE_H_2"/>
    <property type="match status" value="1"/>
</dbReference>
<accession>A0A6J5LM00</accession>
<dbReference type="CDD" id="cd07182">
    <property type="entry name" value="RNase_HII_bacteria_HII_like"/>
    <property type="match status" value="1"/>
</dbReference>
<dbReference type="SUPFAM" id="SSF53098">
    <property type="entry name" value="Ribonuclease H-like"/>
    <property type="match status" value="1"/>
</dbReference>
<evidence type="ECO:0000256" key="4">
    <source>
        <dbReference type="ARBA" id="ARBA00007383"/>
    </source>
</evidence>
<feature type="domain" description="RNase H type-2" evidence="13">
    <location>
        <begin position="1"/>
        <end position="193"/>
    </location>
</feature>
<dbReference type="EMBL" id="LR796249">
    <property type="protein sequence ID" value="CAB4131351.1"/>
    <property type="molecule type" value="Genomic_DNA"/>
</dbReference>
<evidence type="ECO:0000256" key="12">
    <source>
        <dbReference type="ARBA" id="ARBA00023211"/>
    </source>
</evidence>
<evidence type="ECO:0000259" key="13">
    <source>
        <dbReference type="PROSITE" id="PS51975"/>
    </source>
</evidence>
<evidence type="ECO:0000256" key="8">
    <source>
        <dbReference type="ARBA" id="ARBA00022722"/>
    </source>
</evidence>
<dbReference type="InterPro" id="IPR001352">
    <property type="entry name" value="RNase_HII/HIII"/>
</dbReference>
<evidence type="ECO:0000256" key="2">
    <source>
        <dbReference type="ARBA" id="ARBA00004065"/>
    </source>
</evidence>
<proteinExistence type="inferred from homology"/>
<dbReference type="InterPro" id="IPR012337">
    <property type="entry name" value="RNaseH-like_sf"/>
</dbReference>
<dbReference type="InterPro" id="IPR036397">
    <property type="entry name" value="RNaseH_sf"/>
</dbReference>